<dbReference type="GO" id="GO:0016791">
    <property type="term" value="F:phosphatase activity"/>
    <property type="evidence" value="ECO:0007669"/>
    <property type="project" value="TreeGrafter"/>
</dbReference>
<reference evidence="2 3" key="1">
    <citation type="submission" date="2016-10" db="EMBL/GenBank/DDBJ databases">
        <authorList>
            <person name="de Groot N.N."/>
        </authorList>
    </citation>
    <scope>NUCLEOTIDE SEQUENCE [LARGE SCALE GENOMIC DNA]</scope>
    <source>
        <strain evidence="2 3">DSM 6793</strain>
    </source>
</reference>
<evidence type="ECO:0000313" key="3">
    <source>
        <dbReference type="Proteomes" id="UP000199514"/>
    </source>
</evidence>
<dbReference type="PANTHER" id="PTHR42850:SF4">
    <property type="entry name" value="ZINC-DEPENDENT ENDOPOLYPHOSPHATASE"/>
    <property type="match status" value="1"/>
</dbReference>
<dbReference type="GO" id="GO:0008803">
    <property type="term" value="F:bis(5'-nucleosyl)-tetraphosphatase (symmetrical) activity"/>
    <property type="evidence" value="ECO:0007669"/>
    <property type="project" value="TreeGrafter"/>
</dbReference>
<dbReference type="SUPFAM" id="SSF56300">
    <property type="entry name" value="Metallo-dependent phosphatases"/>
    <property type="match status" value="1"/>
</dbReference>
<dbReference type="PANTHER" id="PTHR42850">
    <property type="entry name" value="METALLOPHOSPHOESTERASE"/>
    <property type="match status" value="1"/>
</dbReference>
<dbReference type="EMBL" id="FOLE01000002">
    <property type="protein sequence ID" value="SFC05033.1"/>
    <property type="molecule type" value="Genomic_DNA"/>
</dbReference>
<name>A0A1I1G6T0_9BACT</name>
<organism evidence="2 3">
    <name type="scientific">Flexibacter flexilis DSM 6793</name>
    <dbReference type="NCBI Taxonomy" id="927664"/>
    <lineage>
        <taxon>Bacteria</taxon>
        <taxon>Pseudomonadati</taxon>
        <taxon>Bacteroidota</taxon>
        <taxon>Cytophagia</taxon>
        <taxon>Cytophagales</taxon>
        <taxon>Flexibacteraceae</taxon>
        <taxon>Flexibacter</taxon>
    </lineage>
</organism>
<dbReference type="Pfam" id="PF00149">
    <property type="entry name" value="Metallophos"/>
    <property type="match status" value="1"/>
</dbReference>
<dbReference type="InterPro" id="IPR029052">
    <property type="entry name" value="Metallo-depent_PP-like"/>
</dbReference>
<dbReference type="Gene3D" id="3.60.21.10">
    <property type="match status" value="1"/>
</dbReference>
<accession>A0A1I1G6T0</accession>
<dbReference type="STRING" id="927664.SAMN05421780_102397"/>
<gene>
    <name evidence="2" type="ORF">SAMN05421780_102397</name>
</gene>
<proteinExistence type="predicted"/>
<feature type="domain" description="Calcineurin-like phosphoesterase" evidence="1">
    <location>
        <begin position="20"/>
        <end position="185"/>
    </location>
</feature>
<dbReference type="AlphaFoldDB" id="A0A1I1G6T0"/>
<sequence length="236" mass="26391">MHAGIAFTKRVATPSASARRWVVPDVHGCARTLNALLNRLAVTAGDQLFFLGDYINKGPDSKGVLDTLIGLEQQHFQVYCLRGNHEQMFLNAAQHPDQLRRILALQRGLNLLDCNGLPDARHLAFIAQMPYYFQLDDFYLVHAGFKFAQNAPLQDGMSMLTIRRWHADNTLTGGRRIIHGHTPTELYFIEKNIELGSLILPIDNGCVYAGEIMGQGHLLALDMNSMELVAQPNIDK</sequence>
<dbReference type="InterPro" id="IPR050126">
    <property type="entry name" value="Ap4A_hydrolase"/>
</dbReference>
<dbReference type="OrthoDB" id="9808081at2"/>
<keyword evidence="3" id="KW-1185">Reference proteome</keyword>
<dbReference type="GO" id="GO:0110154">
    <property type="term" value="P:RNA decapping"/>
    <property type="evidence" value="ECO:0007669"/>
    <property type="project" value="TreeGrafter"/>
</dbReference>
<evidence type="ECO:0000259" key="1">
    <source>
        <dbReference type="Pfam" id="PF00149"/>
    </source>
</evidence>
<dbReference type="CDD" id="cd00144">
    <property type="entry name" value="MPP_PPP_family"/>
    <property type="match status" value="1"/>
</dbReference>
<dbReference type="RefSeq" id="WP_091509087.1">
    <property type="nucleotide sequence ID" value="NZ_FOLE01000002.1"/>
</dbReference>
<dbReference type="Proteomes" id="UP000199514">
    <property type="component" value="Unassembled WGS sequence"/>
</dbReference>
<protein>
    <submittedName>
        <fullName evidence="2">Serine/threonine protein phosphatase 1</fullName>
    </submittedName>
</protein>
<evidence type="ECO:0000313" key="2">
    <source>
        <dbReference type="EMBL" id="SFC05033.1"/>
    </source>
</evidence>
<dbReference type="GO" id="GO:0005737">
    <property type="term" value="C:cytoplasm"/>
    <property type="evidence" value="ECO:0007669"/>
    <property type="project" value="TreeGrafter"/>
</dbReference>
<dbReference type="InterPro" id="IPR004843">
    <property type="entry name" value="Calcineurin-like_PHP"/>
</dbReference>